<keyword evidence="1" id="KW-0812">Transmembrane</keyword>
<dbReference type="EMBL" id="MK705751">
    <property type="protein sequence ID" value="QEG57327.1"/>
    <property type="molecule type" value="Genomic_DNA"/>
</dbReference>
<evidence type="ECO:0000313" key="2">
    <source>
        <dbReference type="EMBL" id="QEG57327.1"/>
    </source>
</evidence>
<dbReference type="RefSeq" id="YP_009690547.1">
    <property type="nucleotide sequence ID" value="NC_044681.1"/>
</dbReference>
<keyword evidence="1" id="KW-1133">Transmembrane helix</keyword>
<feature type="transmembrane region" description="Helical" evidence="1">
    <location>
        <begin position="12"/>
        <end position="31"/>
    </location>
</feature>
<geneLocation type="chloroplast" evidence="2"/>
<name>A0A5B9RLA6_9MONI</name>
<evidence type="ECO:0000256" key="1">
    <source>
        <dbReference type="SAM" id="Phobius"/>
    </source>
</evidence>
<keyword evidence="2" id="KW-0934">Plastid</keyword>
<sequence length="75" mass="9051">MSKANLYFHMFLYYPSVLLLLYIYIVFIIPLRSRVLRRDYWLFVKTSFERGQIKYIFTRLINRWKGGGSGGGIHR</sequence>
<proteinExistence type="predicted"/>
<keyword evidence="2" id="KW-0150">Chloroplast</keyword>
<dbReference type="AlphaFoldDB" id="A0A5B9RLA6"/>
<accession>A0A5B9RLA6</accession>
<reference evidence="2" key="1">
    <citation type="journal article" date="2019" name="Bot. J. Linn. Soc.">
        <title>Dynamism in plastome structure observed across the phylogenetic tree of ferns.</title>
        <authorList>
            <person name="Lehtonen S."/>
            <person name="Cardenas G.G."/>
        </authorList>
    </citation>
    <scope>NUCLEOTIDE SEQUENCE</scope>
</reference>
<gene>
    <name evidence="2" type="primary">ycf94</name>
</gene>
<protein>
    <submittedName>
        <fullName evidence="2">Uncharacterized protein</fullName>
    </submittedName>
</protein>
<dbReference type="GeneID" id="41794526"/>
<keyword evidence="1" id="KW-0472">Membrane</keyword>
<organism evidence="2">
    <name type="scientific">Lindsaea linearis</name>
    <dbReference type="NCBI Taxonomy" id="641179"/>
    <lineage>
        <taxon>Eukaryota</taxon>
        <taxon>Viridiplantae</taxon>
        <taxon>Streptophyta</taxon>
        <taxon>Embryophyta</taxon>
        <taxon>Tracheophyta</taxon>
        <taxon>Polypodiopsida</taxon>
        <taxon>Polypodiidae</taxon>
        <taxon>Polypodiales</taxon>
        <taxon>Lindsaeineae</taxon>
        <taxon>Lindsaeaceae</taxon>
        <taxon>Lindsaea</taxon>
    </lineage>
</organism>